<dbReference type="PROSITE" id="PS50088">
    <property type="entry name" value="ANK_REPEAT"/>
    <property type="match status" value="2"/>
</dbReference>
<dbReference type="InterPro" id="IPR002110">
    <property type="entry name" value="Ankyrin_rpt"/>
</dbReference>
<dbReference type="InterPro" id="IPR036770">
    <property type="entry name" value="Ankyrin_rpt-contain_sf"/>
</dbReference>
<evidence type="ECO:0000313" key="5">
    <source>
        <dbReference type="EMBL" id="KAH7422202.1"/>
    </source>
</evidence>
<dbReference type="AlphaFoldDB" id="A0A8T2THU6"/>
<reference evidence="5" key="1">
    <citation type="submission" date="2021-08" db="EMBL/GenBank/DDBJ databases">
        <title>WGS assembly of Ceratopteris richardii.</title>
        <authorList>
            <person name="Marchant D.B."/>
            <person name="Chen G."/>
            <person name="Jenkins J."/>
            <person name="Shu S."/>
            <person name="Leebens-Mack J."/>
            <person name="Grimwood J."/>
            <person name="Schmutz J."/>
            <person name="Soltis P."/>
            <person name="Soltis D."/>
            <person name="Chen Z.-H."/>
        </authorList>
    </citation>
    <scope>NUCLEOTIDE SEQUENCE</scope>
    <source>
        <strain evidence="5">Whitten #5841</strain>
        <tissue evidence="5">Leaf</tissue>
    </source>
</reference>
<evidence type="ECO:0000256" key="2">
    <source>
        <dbReference type="ARBA" id="ARBA00023043"/>
    </source>
</evidence>
<sequence length="674" mass="75569">MQDELVEAATNGDVDKIRKILSNIHDENERMECLVSPKGTKNMPPFHYAAAGGHLDALRLLIPQHTPGIVNKVAGTHGRSALHLAALHGHSAVVIWLVEQKHADLNLQDIEKSTALHFSVKFGHWDVVKTLVCLGAQQDILDEHNMFPVSYSKDKSTSEAYFSSCISHSFSLKTADGGRRRDANNRLLLHYAAQYATDSGVIAMLIDATDPDSIYTEDKDGDSFFQVAAKYGNMNVFKALDKVDQIDMARLLQNNHGSDPLKGPGMSALLYDQRKFFKELIDRWEVKVTLSSIIEALIVDLVDRPTIQDRLALFANTLPTYLALYAEKHFIFDFLLDTLLSLGQWDDTHFRTCLHWAIVDKRADIVEKISTSKKLSQQWPGIQDMDGKTVQELAFEQKNHMVMELLSAKTSFKDHEEKLYKNRELYVQALDAILVGAALIASVTFAGWLQLPFGAEFDSLAMKIYWTTNSISFFTAVATMCVTKAALIPTPSLYVGVIVNQLRVAILVDAFLLAISLAAVVFAFSAAGFEALRQAHIDEYQVIMRSCTAIAGFVCLITWLAYVYQLTKCTPSRTVLYSVSPSWLGKIYSRLGDSSRLGYPSMKRSDLLKYMDQNLVPYLSPRLTPVSHSESTRRIPENHEIEQLIQDLQIADKERLRSNLQSRLQRAGTSTRSL</sequence>
<proteinExistence type="predicted"/>
<feature type="transmembrane region" description="Helical" evidence="4">
    <location>
        <begin position="425"/>
        <end position="451"/>
    </location>
</feature>
<accession>A0A8T2THU6</accession>
<dbReference type="SUPFAM" id="SSF48403">
    <property type="entry name" value="Ankyrin repeat"/>
    <property type="match status" value="1"/>
</dbReference>
<keyword evidence="6" id="KW-1185">Reference proteome</keyword>
<dbReference type="Proteomes" id="UP000825935">
    <property type="component" value="Chromosome 13"/>
</dbReference>
<feature type="transmembrane region" description="Helical" evidence="4">
    <location>
        <begin position="504"/>
        <end position="527"/>
    </location>
</feature>
<evidence type="ECO:0008006" key="7">
    <source>
        <dbReference type="Google" id="ProtNLM"/>
    </source>
</evidence>
<comment type="caution">
    <text evidence="5">The sequence shown here is derived from an EMBL/GenBank/DDBJ whole genome shotgun (WGS) entry which is preliminary data.</text>
</comment>
<keyword evidence="4" id="KW-1133">Transmembrane helix</keyword>
<name>A0A8T2THU6_CERRI</name>
<dbReference type="PANTHER" id="PTHR24186:SF38">
    <property type="entry name" value="ANKYRIN REPEAT FAMILY PROTEIN"/>
    <property type="match status" value="1"/>
</dbReference>
<evidence type="ECO:0000256" key="4">
    <source>
        <dbReference type="SAM" id="Phobius"/>
    </source>
</evidence>
<dbReference type="GO" id="GO:0005886">
    <property type="term" value="C:plasma membrane"/>
    <property type="evidence" value="ECO:0007669"/>
    <property type="project" value="TreeGrafter"/>
</dbReference>
<dbReference type="PANTHER" id="PTHR24186">
    <property type="entry name" value="PROTEIN PHOSPHATASE 1 REGULATORY SUBUNIT"/>
    <property type="match status" value="1"/>
</dbReference>
<feature type="repeat" description="ANK" evidence="3">
    <location>
        <begin position="111"/>
        <end position="143"/>
    </location>
</feature>
<keyword evidence="4" id="KW-0812">Transmembrane</keyword>
<dbReference type="EMBL" id="CM035418">
    <property type="protein sequence ID" value="KAH7422202.1"/>
    <property type="molecule type" value="Genomic_DNA"/>
</dbReference>
<protein>
    <recommendedName>
        <fullName evidence="7">PGG domain-containing protein</fullName>
    </recommendedName>
</protein>
<organism evidence="5 6">
    <name type="scientific">Ceratopteris richardii</name>
    <name type="common">Triangle waterfern</name>
    <dbReference type="NCBI Taxonomy" id="49495"/>
    <lineage>
        <taxon>Eukaryota</taxon>
        <taxon>Viridiplantae</taxon>
        <taxon>Streptophyta</taxon>
        <taxon>Embryophyta</taxon>
        <taxon>Tracheophyta</taxon>
        <taxon>Polypodiopsida</taxon>
        <taxon>Polypodiidae</taxon>
        <taxon>Polypodiales</taxon>
        <taxon>Pteridineae</taxon>
        <taxon>Pteridaceae</taxon>
        <taxon>Parkerioideae</taxon>
        <taxon>Ceratopteris</taxon>
    </lineage>
</organism>
<keyword evidence="4" id="KW-0472">Membrane</keyword>
<evidence type="ECO:0000256" key="1">
    <source>
        <dbReference type="ARBA" id="ARBA00022737"/>
    </source>
</evidence>
<feature type="transmembrane region" description="Helical" evidence="4">
    <location>
        <begin position="471"/>
        <end position="497"/>
    </location>
</feature>
<dbReference type="OrthoDB" id="159935at2759"/>
<keyword evidence="2 3" id="KW-0040">ANK repeat</keyword>
<feature type="repeat" description="ANK" evidence="3">
    <location>
        <begin position="77"/>
        <end position="110"/>
    </location>
</feature>
<dbReference type="Gene3D" id="1.25.40.20">
    <property type="entry name" value="Ankyrin repeat-containing domain"/>
    <property type="match status" value="2"/>
</dbReference>
<feature type="transmembrane region" description="Helical" evidence="4">
    <location>
        <begin position="542"/>
        <end position="564"/>
    </location>
</feature>
<gene>
    <name evidence="5" type="ORF">KP509_13G096400</name>
</gene>
<dbReference type="PROSITE" id="PS50297">
    <property type="entry name" value="ANK_REP_REGION"/>
    <property type="match status" value="2"/>
</dbReference>
<evidence type="ECO:0000313" key="6">
    <source>
        <dbReference type="Proteomes" id="UP000825935"/>
    </source>
</evidence>
<keyword evidence="1" id="KW-0677">Repeat</keyword>
<evidence type="ECO:0000256" key="3">
    <source>
        <dbReference type="PROSITE-ProRule" id="PRU00023"/>
    </source>
</evidence>
<dbReference type="Pfam" id="PF12796">
    <property type="entry name" value="Ank_2"/>
    <property type="match status" value="1"/>
</dbReference>
<dbReference type="SMART" id="SM00248">
    <property type="entry name" value="ANK"/>
    <property type="match status" value="6"/>
</dbReference>